<dbReference type="GO" id="GO:0015627">
    <property type="term" value="C:type II protein secretion system complex"/>
    <property type="evidence" value="ECO:0007669"/>
    <property type="project" value="InterPro"/>
</dbReference>
<keyword evidence="4" id="KW-0488">Methylation</keyword>
<dbReference type="GO" id="GO:0005886">
    <property type="term" value="C:plasma membrane"/>
    <property type="evidence" value="ECO:0007669"/>
    <property type="project" value="UniProtKB-SubCell"/>
</dbReference>
<dbReference type="AlphaFoldDB" id="A0A1I4PDQ2"/>
<evidence type="ECO:0000256" key="6">
    <source>
        <dbReference type="ARBA" id="ARBA00022692"/>
    </source>
</evidence>
<dbReference type="InterPro" id="IPR045584">
    <property type="entry name" value="Pilin-like"/>
</dbReference>
<organism evidence="13 14">
    <name type="scientific">Marinobacter zhejiangensis</name>
    <dbReference type="NCBI Taxonomy" id="488535"/>
    <lineage>
        <taxon>Bacteria</taxon>
        <taxon>Pseudomonadati</taxon>
        <taxon>Pseudomonadota</taxon>
        <taxon>Gammaproteobacteria</taxon>
        <taxon>Pseudomonadales</taxon>
        <taxon>Marinobacteraceae</taxon>
        <taxon>Marinobacter</taxon>
    </lineage>
</organism>
<feature type="transmembrane region" description="Helical" evidence="11">
    <location>
        <begin position="12"/>
        <end position="34"/>
    </location>
</feature>
<keyword evidence="6 11" id="KW-0812">Transmembrane</keyword>
<dbReference type="GO" id="GO:0015628">
    <property type="term" value="P:protein secretion by the type II secretion system"/>
    <property type="evidence" value="ECO:0007669"/>
    <property type="project" value="InterPro"/>
</dbReference>
<comment type="similarity">
    <text evidence="9">Belongs to the GSP H family.</text>
</comment>
<dbReference type="NCBIfam" id="TIGR01708">
    <property type="entry name" value="typeII_sec_gspH"/>
    <property type="match status" value="1"/>
</dbReference>
<feature type="domain" description="General secretion pathway GspH" evidence="12">
    <location>
        <begin position="46"/>
        <end position="159"/>
    </location>
</feature>
<evidence type="ECO:0000256" key="4">
    <source>
        <dbReference type="ARBA" id="ARBA00022481"/>
    </source>
</evidence>
<dbReference type="Gene3D" id="3.55.40.10">
    <property type="entry name" value="minor pseudopilin epsh domain"/>
    <property type="match status" value="1"/>
</dbReference>
<dbReference type="Pfam" id="PF07963">
    <property type="entry name" value="N_methyl"/>
    <property type="match status" value="1"/>
</dbReference>
<evidence type="ECO:0000256" key="1">
    <source>
        <dbReference type="ARBA" id="ARBA00004377"/>
    </source>
</evidence>
<dbReference type="InterPro" id="IPR022346">
    <property type="entry name" value="T2SS_GspH"/>
</dbReference>
<name>A0A1I4PDQ2_9GAMM</name>
<keyword evidence="5" id="KW-0997">Cell inner membrane</keyword>
<dbReference type="STRING" id="488535.SAMN04487963_1955"/>
<evidence type="ECO:0000313" key="13">
    <source>
        <dbReference type="EMBL" id="SFM25820.1"/>
    </source>
</evidence>
<dbReference type="NCBIfam" id="TIGR02532">
    <property type="entry name" value="IV_pilin_GFxxxE"/>
    <property type="match status" value="1"/>
</dbReference>
<dbReference type="PROSITE" id="PS00409">
    <property type="entry name" value="PROKAR_NTER_METHYL"/>
    <property type="match status" value="1"/>
</dbReference>
<dbReference type="Pfam" id="PF12019">
    <property type="entry name" value="GspH"/>
    <property type="match status" value="1"/>
</dbReference>
<dbReference type="RefSeq" id="WP_092021947.1">
    <property type="nucleotide sequence ID" value="NZ_FOUE01000002.1"/>
</dbReference>
<dbReference type="OrthoDB" id="5730913at2"/>
<dbReference type="InterPro" id="IPR012902">
    <property type="entry name" value="N_methyl_site"/>
</dbReference>
<evidence type="ECO:0000256" key="7">
    <source>
        <dbReference type="ARBA" id="ARBA00022989"/>
    </source>
</evidence>
<evidence type="ECO:0000256" key="9">
    <source>
        <dbReference type="ARBA" id="ARBA00025772"/>
    </source>
</evidence>
<gene>
    <name evidence="13" type="ORF">SAMN04487963_1955</name>
</gene>
<comment type="subcellular location">
    <subcellularLocation>
        <location evidence="1">Cell inner membrane</location>
        <topology evidence="1">Single-pass membrane protein</topology>
    </subcellularLocation>
</comment>
<protein>
    <recommendedName>
        <fullName evidence="2">Type II secretion system protein H</fullName>
    </recommendedName>
    <alternativeName>
        <fullName evidence="10">General secretion pathway protein H</fullName>
    </alternativeName>
</protein>
<dbReference type="InterPro" id="IPR049875">
    <property type="entry name" value="TypeII_GspH"/>
</dbReference>
<evidence type="ECO:0000256" key="8">
    <source>
        <dbReference type="ARBA" id="ARBA00023136"/>
    </source>
</evidence>
<evidence type="ECO:0000313" key="14">
    <source>
        <dbReference type="Proteomes" id="UP000198519"/>
    </source>
</evidence>
<keyword evidence="3" id="KW-1003">Cell membrane</keyword>
<reference evidence="14" key="1">
    <citation type="submission" date="2016-10" db="EMBL/GenBank/DDBJ databases">
        <authorList>
            <person name="Varghese N."/>
            <person name="Submissions S."/>
        </authorList>
    </citation>
    <scope>NUCLEOTIDE SEQUENCE [LARGE SCALE GENOMIC DNA]</scope>
    <source>
        <strain evidence="14">CGMCC 1.7061</strain>
    </source>
</reference>
<keyword evidence="7 11" id="KW-1133">Transmembrane helix</keyword>
<dbReference type="Proteomes" id="UP000198519">
    <property type="component" value="Unassembled WGS sequence"/>
</dbReference>
<accession>A0A1I4PDQ2</accession>
<dbReference type="EMBL" id="FOUE01000002">
    <property type="protein sequence ID" value="SFM25820.1"/>
    <property type="molecule type" value="Genomic_DNA"/>
</dbReference>
<dbReference type="SUPFAM" id="SSF54523">
    <property type="entry name" value="Pili subunits"/>
    <property type="match status" value="1"/>
</dbReference>
<evidence type="ECO:0000256" key="10">
    <source>
        <dbReference type="ARBA" id="ARBA00030775"/>
    </source>
</evidence>
<evidence type="ECO:0000256" key="3">
    <source>
        <dbReference type="ARBA" id="ARBA00022475"/>
    </source>
</evidence>
<dbReference type="InterPro" id="IPR002416">
    <property type="entry name" value="T2SS_protein-GspH"/>
</dbReference>
<evidence type="ECO:0000256" key="2">
    <source>
        <dbReference type="ARBA" id="ARBA00021549"/>
    </source>
</evidence>
<evidence type="ECO:0000256" key="5">
    <source>
        <dbReference type="ARBA" id="ARBA00022519"/>
    </source>
</evidence>
<keyword evidence="14" id="KW-1185">Reference proteome</keyword>
<proteinExistence type="inferred from homology"/>
<dbReference type="PRINTS" id="PR00885">
    <property type="entry name" value="BCTERIALGSPH"/>
</dbReference>
<sequence length="175" mass="19781">MMPRPLPRGFTLIEILVVIIVVGLLAALAVVNLGGSGQSREMEKDIRELYLLMQTASEQAILNNEEIGLRLLEDGYQFVVFDEESREWTEQVQRLFRPRSLPEWLVVTPLIEDGLPTLAGEEDKLEPDMVFFSSGEVTPFELEFTAGSERDRMHRLTSDGVNGIEWQSPGDEDES</sequence>
<evidence type="ECO:0000256" key="11">
    <source>
        <dbReference type="SAM" id="Phobius"/>
    </source>
</evidence>
<evidence type="ECO:0000259" key="12">
    <source>
        <dbReference type="Pfam" id="PF12019"/>
    </source>
</evidence>
<keyword evidence="8 11" id="KW-0472">Membrane</keyword>